<comment type="caution">
    <text evidence="1">The sequence shown here is derived from an EMBL/GenBank/DDBJ whole genome shotgun (WGS) entry which is preliminary data.</text>
</comment>
<dbReference type="Proteomes" id="UP001469553">
    <property type="component" value="Unassembled WGS sequence"/>
</dbReference>
<reference evidence="1 2" key="1">
    <citation type="submission" date="2021-06" db="EMBL/GenBank/DDBJ databases">
        <authorList>
            <person name="Palmer J.M."/>
        </authorList>
    </citation>
    <scope>NUCLEOTIDE SEQUENCE [LARGE SCALE GENOMIC DNA]</scope>
    <source>
        <strain evidence="1 2">AS_MEX2019</strain>
        <tissue evidence="1">Muscle</tissue>
    </source>
</reference>
<dbReference type="EMBL" id="JAHRIP010034956">
    <property type="protein sequence ID" value="MEQ2293881.1"/>
    <property type="molecule type" value="Genomic_DNA"/>
</dbReference>
<name>A0ABV0YK81_9TELE</name>
<proteinExistence type="predicted"/>
<organism evidence="1 2">
    <name type="scientific">Ameca splendens</name>
    <dbReference type="NCBI Taxonomy" id="208324"/>
    <lineage>
        <taxon>Eukaryota</taxon>
        <taxon>Metazoa</taxon>
        <taxon>Chordata</taxon>
        <taxon>Craniata</taxon>
        <taxon>Vertebrata</taxon>
        <taxon>Euteleostomi</taxon>
        <taxon>Actinopterygii</taxon>
        <taxon>Neopterygii</taxon>
        <taxon>Teleostei</taxon>
        <taxon>Neoteleostei</taxon>
        <taxon>Acanthomorphata</taxon>
        <taxon>Ovalentaria</taxon>
        <taxon>Atherinomorphae</taxon>
        <taxon>Cyprinodontiformes</taxon>
        <taxon>Goodeidae</taxon>
        <taxon>Ameca</taxon>
    </lineage>
</organism>
<keyword evidence="2" id="KW-1185">Reference proteome</keyword>
<gene>
    <name evidence="1" type="ORF">AMECASPLE_038012</name>
</gene>
<evidence type="ECO:0000313" key="1">
    <source>
        <dbReference type="EMBL" id="MEQ2293881.1"/>
    </source>
</evidence>
<accession>A0ABV0YK81</accession>
<protein>
    <submittedName>
        <fullName evidence="1">Uncharacterized protein</fullName>
    </submittedName>
</protein>
<sequence length="108" mass="12434">MGVFVIKQHREVHKRKENDTWFSKCFYRLESKSCGMVLFRPQSQYLLEPPVAAGPAASLLGYVSTRFSSEFLTIGQAKLRFMESICKHQYLGLVTGLDFDWAILINRV</sequence>
<evidence type="ECO:0000313" key="2">
    <source>
        <dbReference type="Proteomes" id="UP001469553"/>
    </source>
</evidence>